<protein>
    <submittedName>
        <fullName evidence="1">Uncharacterized protein</fullName>
    </submittedName>
</protein>
<accession>A0A2N3WX91</accession>
<dbReference type="AlphaFoldDB" id="A0A2N3WX91"/>
<dbReference type="OrthoDB" id="187863at2"/>
<dbReference type="EMBL" id="PJMW01000001">
    <property type="protein sequence ID" value="PKV98479.1"/>
    <property type="molecule type" value="Genomic_DNA"/>
</dbReference>
<dbReference type="Proteomes" id="UP000233766">
    <property type="component" value="Unassembled WGS sequence"/>
</dbReference>
<evidence type="ECO:0000313" key="2">
    <source>
        <dbReference type="Proteomes" id="UP000233766"/>
    </source>
</evidence>
<evidence type="ECO:0000313" key="1">
    <source>
        <dbReference type="EMBL" id="PKV98479.1"/>
    </source>
</evidence>
<name>A0A2N3WX91_9NOCA</name>
<sequence length="115" mass="13626">MAHFRRWGAVYVLLLLFLGSWGAQFITQLIEYRNTQQQFGQPFQWSGYWPEFLASTFENWQSEWFQLVFQAVLLLGAKHWIFRVDAENTERIESKVDDLRNYLVPPEGRSPLPGD</sequence>
<gene>
    <name evidence="1" type="ORF">ATK86_0498</name>
</gene>
<proteinExistence type="predicted"/>
<reference evidence="1 2" key="1">
    <citation type="submission" date="2017-12" db="EMBL/GenBank/DDBJ databases">
        <title>Sequencing the genomes of 1000 Actinobacteria strains.</title>
        <authorList>
            <person name="Klenk H.-P."/>
        </authorList>
    </citation>
    <scope>NUCLEOTIDE SEQUENCE [LARGE SCALE GENOMIC DNA]</scope>
    <source>
        <strain evidence="1 2">DSM 44489</strain>
    </source>
</reference>
<comment type="caution">
    <text evidence="1">The sequence shown here is derived from an EMBL/GenBank/DDBJ whole genome shotgun (WGS) entry which is preliminary data.</text>
</comment>
<keyword evidence="2" id="KW-1185">Reference proteome</keyword>
<organism evidence="1 2">
    <name type="scientific">Nocardia fluminea</name>
    <dbReference type="NCBI Taxonomy" id="134984"/>
    <lineage>
        <taxon>Bacteria</taxon>
        <taxon>Bacillati</taxon>
        <taxon>Actinomycetota</taxon>
        <taxon>Actinomycetes</taxon>
        <taxon>Mycobacteriales</taxon>
        <taxon>Nocardiaceae</taxon>
        <taxon>Nocardia</taxon>
    </lineage>
</organism>